<dbReference type="PANTHER" id="PTHR43420">
    <property type="entry name" value="ACETYLTRANSFERASE"/>
    <property type="match status" value="1"/>
</dbReference>
<proteinExistence type="predicted"/>
<dbReference type="InterPro" id="IPR050680">
    <property type="entry name" value="YpeA/RimI_acetyltransf"/>
</dbReference>
<evidence type="ECO:0000313" key="4">
    <source>
        <dbReference type="EMBL" id="KIO43846.1"/>
    </source>
</evidence>
<dbReference type="Pfam" id="PF00583">
    <property type="entry name" value="Acetyltransf_1"/>
    <property type="match status" value="2"/>
</dbReference>
<dbReference type="SUPFAM" id="SSF55729">
    <property type="entry name" value="Acyl-CoA N-acyltransferases (Nat)"/>
    <property type="match status" value="2"/>
</dbReference>
<evidence type="ECO:0000256" key="1">
    <source>
        <dbReference type="ARBA" id="ARBA00022679"/>
    </source>
</evidence>
<dbReference type="RefSeq" id="WP_041502577.1">
    <property type="nucleotide sequence ID" value="NZ_JPIT01000009.1"/>
</dbReference>
<evidence type="ECO:0000313" key="6">
    <source>
        <dbReference type="Proteomes" id="UP000031937"/>
    </source>
</evidence>
<sequence length="283" mass="32409">MEIKSLGKTDFETVFEAFYQAFADYEVQLNRMQLQTMLKRRGYDPTLSFAAFDKGKIVAFTFNGIGNFGGMSTAYDTGTGTLKDYRGKGVATEVFNYSIPYLKKMGIKQYLLEVLQHNTKAVSVYRHLGFEVPREFNYFITKNEDVRNDVKNSNTSGILRQIDLEEFDSIPEFWDFTPSWQNSFESIQRAAEGFVCLGAFIEDKLVGYCVFEPASGDITQIAVDKRYRRRGIASVLLHEMIKLNQNDTVKIINTDILSPSITDFLKARNIDIQGKQFEMIKQL</sequence>
<dbReference type="EMBL" id="JPIT01000009">
    <property type="protein sequence ID" value="KIO46494.1"/>
    <property type="molecule type" value="Genomic_DNA"/>
</dbReference>
<feature type="domain" description="N-acetyltransferase" evidence="3">
    <location>
        <begin position="1"/>
        <end position="153"/>
    </location>
</feature>
<dbReference type="EMBL" id="JPIU01000040">
    <property type="protein sequence ID" value="KIO43846.1"/>
    <property type="molecule type" value="Genomic_DNA"/>
</dbReference>
<organism evidence="4 7">
    <name type="scientific">Sanguibacteroides justesenii</name>
    <dbReference type="NCBI Taxonomy" id="1547597"/>
    <lineage>
        <taxon>Bacteria</taxon>
        <taxon>Pseudomonadati</taxon>
        <taxon>Bacteroidota</taxon>
        <taxon>Bacteroidia</taxon>
        <taxon>Bacteroidales</taxon>
        <taxon>Porphyromonadaceae</taxon>
        <taxon>Sanguibacteroides</taxon>
    </lineage>
</organism>
<dbReference type="Proteomes" id="UP000031937">
    <property type="component" value="Unassembled WGS sequence"/>
</dbReference>
<keyword evidence="7" id="KW-1185">Reference proteome</keyword>
<evidence type="ECO:0000256" key="2">
    <source>
        <dbReference type="ARBA" id="ARBA00023315"/>
    </source>
</evidence>
<dbReference type="InterPro" id="IPR000182">
    <property type="entry name" value="GNAT_dom"/>
</dbReference>
<gene>
    <name evidence="4" type="ORF">BA92_10585</name>
    <name evidence="5" type="ORF">IE90_03830</name>
</gene>
<keyword evidence="2" id="KW-0012">Acyltransferase</keyword>
<evidence type="ECO:0000313" key="5">
    <source>
        <dbReference type="EMBL" id="KIO46494.1"/>
    </source>
</evidence>
<dbReference type="AlphaFoldDB" id="A0A0C3RCR2"/>
<keyword evidence="1 4" id="KW-0808">Transferase</keyword>
<protein>
    <submittedName>
        <fullName evidence="4">GNAT family acetyltransferase</fullName>
    </submittedName>
</protein>
<reference evidence="4 7" key="1">
    <citation type="submission" date="2014-07" db="EMBL/GenBank/DDBJ databases">
        <title>Porphyromonadaceae bacterium OUH 308042 = ATCC BAA-2681 = DSM 28342 draft genome.</title>
        <authorList>
            <person name="Sydenham T.V."/>
            <person name="Hasman H."/>
            <person name="Justensen U.S."/>
        </authorList>
    </citation>
    <scope>NUCLEOTIDE SEQUENCE [LARGE SCALE GENOMIC DNA]</scope>
    <source>
        <strain evidence="4 7">OUH 308042</strain>
    </source>
</reference>
<reference evidence="5 6" key="2">
    <citation type="submission" date="2014-07" db="EMBL/GenBank/DDBJ databases">
        <title>Porphyromonadaceae bacterium OUH 334697 = ATCC BAA-2682 = DSM 28341 draft genome.</title>
        <authorList>
            <person name="Sydenham T.V."/>
            <person name="Hasman H."/>
            <person name="Justesen U.S."/>
        </authorList>
    </citation>
    <scope>NUCLEOTIDE SEQUENCE [LARGE SCALE GENOMIC DNA]</scope>
    <source>
        <strain evidence="5 6">OUH 334697</strain>
    </source>
</reference>
<name>A0A0C3RCR2_9PORP</name>
<dbReference type="InterPro" id="IPR016181">
    <property type="entry name" value="Acyl_CoA_acyltransferase"/>
</dbReference>
<dbReference type="Proteomes" id="UP000031980">
    <property type="component" value="Unassembled WGS sequence"/>
</dbReference>
<dbReference type="GO" id="GO:0016747">
    <property type="term" value="F:acyltransferase activity, transferring groups other than amino-acyl groups"/>
    <property type="evidence" value="ECO:0007669"/>
    <property type="project" value="InterPro"/>
</dbReference>
<accession>A0A0C3RCR2</accession>
<dbReference type="PROSITE" id="PS51186">
    <property type="entry name" value="GNAT"/>
    <property type="match status" value="2"/>
</dbReference>
<dbReference type="PANTHER" id="PTHR43420:SF44">
    <property type="entry name" value="ACETYLTRANSFERASE YPEA"/>
    <property type="match status" value="1"/>
</dbReference>
<dbReference type="Gene3D" id="3.40.630.30">
    <property type="match status" value="2"/>
</dbReference>
<feature type="domain" description="N-acetyltransferase" evidence="3">
    <location>
        <begin position="157"/>
        <end position="283"/>
    </location>
</feature>
<dbReference type="OrthoDB" id="4228396at2"/>
<evidence type="ECO:0000259" key="3">
    <source>
        <dbReference type="PROSITE" id="PS51186"/>
    </source>
</evidence>
<evidence type="ECO:0000313" key="7">
    <source>
        <dbReference type="Proteomes" id="UP000031980"/>
    </source>
</evidence>
<dbReference type="CDD" id="cd04301">
    <property type="entry name" value="NAT_SF"/>
    <property type="match status" value="2"/>
</dbReference>
<comment type="caution">
    <text evidence="4">The sequence shown here is derived from an EMBL/GenBank/DDBJ whole genome shotgun (WGS) entry which is preliminary data.</text>
</comment>